<keyword evidence="5" id="KW-0677">Repeat</keyword>
<keyword evidence="4 8" id="KW-0853">WD repeat</keyword>
<dbReference type="PANTHER" id="PTHR44215">
    <property type="entry name" value="WD REPEAT-CONTAINING PROTEIN 75"/>
    <property type="match status" value="1"/>
</dbReference>
<evidence type="ECO:0000313" key="12">
    <source>
        <dbReference type="Proteomes" id="UP001165090"/>
    </source>
</evidence>
<dbReference type="InterPro" id="IPR053826">
    <property type="entry name" value="WDR75"/>
</dbReference>
<dbReference type="EMBL" id="BSDZ01000114">
    <property type="protein sequence ID" value="GLI71536.1"/>
    <property type="molecule type" value="Genomic_DNA"/>
</dbReference>
<evidence type="ECO:0000313" key="11">
    <source>
        <dbReference type="EMBL" id="GLI71536.1"/>
    </source>
</evidence>
<feature type="repeat" description="WD" evidence="8">
    <location>
        <begin position="43"/>
        <end position="85"/>
    </location>
</feature>
<dbReference type="SMART" id="SM00320">
    <property type="entry name" value="WD40"/>
    <property type="match status" value="5"/>
</dbReference>
<evidence type="ECO:0000256" key="6">
    <source>
        <dbReference type="ARBA" id="ARBA00023163"/>
    </source>
</evidence>
<dbReference type="PROSITE" id="PS50294">
    <property type="entry name" value="WD_REPEATS_REGION"/>
    <property type="match status" value="2"/>
</dbReference>
<dbReference type="Pfam" id="PF23769">
    <property type="entry name" value="Beta-prop_WDR75_2nd"/>
    <property type="match status" value="1"/>
</dbReference>
<protein>
    <recommendedName>
        <fullName evidence="10">WD repeat-containing protein 75 second beta-propeller domain-containing protein</fullName>
    </recommendedName>
</protein>
<evidence type="ECO:0000256" key="5">
    <source>
        <dbReference type="ARBA" id="ARBA00022737"/>
    </source>
</evidence>
<keyword evidence="2" id="KW-0690">Ribosome biogenesis</keyword>
<evidence type="ECO:0000256" key="1">
    <source>
        <dbReference type="ARBA" id="ARBA00004604"/>
    </source>
</evidence>
<evidence type="ECO:0000256" key="2">
    <source>
        <dbReference type="ARBA" id="ARBA00022517"/>
    </source>
</evidence>
<dbReference type="InterPro" id="IPR011047">
    <property type="entry name" value="Quinoprotein_ADH-like_sf"/>
</dbReference>
<dbReference type="SUPFAM" id="SSF50998">
    <property type="entry name" value="Quinoprotein alcohol dehydrogenase-like"/>
    <property type="match status" value="1"/>
</dbReference>
<feature type="region of interest" description="Disordered" evidence="9">
    <location>
        <begin position="670"/>
        <end position="700"/>
    </location>
</feature>
<dbReference type="PANTHER" id="PTHR44215:SF1">
    <property type="entry name" value="WD REPEAT-CONTAINING PROTEIN 75"/>
    <property type="match status" value="1"/>
</dbReference>
<keyword evidence="6" id="KW-0804">Transcription</keyword>
<keyword evidence="7" id="KW-0539">Nucleus</keyword>
<name>A0ABQ5SPI4_9CHLO</name>
<keyword evidence="3" id="KW-0698">rRNA processing</keyword>
<dbReference type="InterPro" id="IPR011041">
    <property type="entry name" value="Quinoprot_gluc/sorb_DH_b-prop"/>
</dbReference>
<dbReference type="Proteomes" id="UP001165090">
    <property type="component" value="Unassembled WGS sequence"/>
</dbReference>
<evidence type="ECO:0000256" key="3">
    <source>
        <dbReference type="ARBA" id="ARBA00022552"/>
    </source>
</evidence>
<sequence length="868" mass="90228">MVGGGSLSRRPGTLSGDGKLLLCPCGQLVSIYSAVTGQRVGLLVGHTEEVTCVILDPENDNQVYTSSLDATVRLWDYRAGTELRRLEVREPVKHMVVQKELGVAYFSVQTREGSGRVMLYNVRTGKFSGNALKTRSAGPLALSRMGTLAATFDRHSLFVWRTGVDVYQPLNLRHTKPYTCLAISADNSLIAAGDVSGRILIWRSFEHSVPSALRQGEHAGKAHPTKEPPLTTVHWHAHPVGALVFSEDGTYLLSGGEEGVLVLWHLETNRRSYLPRLGGPILGLHLSPVDPAKYLARMANNVVCVINTATMKVETMVLGIKLAPHVPMLPPAGVNGGAVAVLPAGSAAALGGGSGGGGVLVLSCDNAELQFYDIARDQHLKLMQVVPRNAISSTESTMSPAAAGSGGGGGGPAPPAPFVVLLALSPDGSVLATVDVRPDAGPYGSTEACLKFWDSAALLKSGSGSNPKGGAPFMLNTRVDEPHRDVVTSLVYHPCRHMVVTTGGSGLDSEFKVWIQEGQRPEAATGVHPITAAITTAATRWRCRSIGGYKSLPMTAAAFSADGSVLAVAAAARVTLWDAESNALVAVLPAAAAGPAAVVGPTAATPLTQLLFIPGTPFLVSSSATCLAVYNLLTATLHWCLPLHAMSISADAAYGLLAVAIPVIAEEARQQQPQQQQHQGVAPAAAQQQAPKIKAAAQQRPVPRSCHVVVFDPRDSTPRYHCHVPGAARVHLTHLPAPAAAAGGSSGSGEGAEGCSPLLILRDSRQYSLAAVPGSKALLNPAKSQGGALESDPALSAFEAAFGKPMVPDKASGAAAPMDTDVPAGAATVPAVGGRPRWADLFDAPSHALPPPTALADSFLKLLTSTDV</sequence>
<evidence type="ECO:0000256" key="8">
    <source>
        <dbReference type="PROSITE-ProRule" id="PRU00221"/>
    </source>
</evidence>
<accession>A0ABQ5SPI4</accession>
<dbReference type="Pfam" id="PF23869">
    <property type="entry name" value="Beta-prop_WDR75_1st"/>
    <property type="match status" value="1"/>
</dbReference>
<feature type="domain" description="WD repeat-containing protein 75 second beta-propeller" evidence="10">
    <location>
        <begin position="420"/>
        <end position="658"/>
    </location>
</feature>
<dbReference type="InterPro" id="IPR001680">
    <property type="entry name" value="WD40_rpt"/>
</dbReference>
<organism evidence="11 12">
    <name type="scientific">Volvox africanus</name>
    <dbReference type="NCBI Taxonomy" id="51714"/>
    <lineage>
        <taxon>Eukaryota</taxon>
        <taxon>Viridiplantae</taxon>
        <taxon>Chlorophyta</taxon>
        <taxon>core chlorophytes</taxon>
        <taxon>Chlorophyceae</taxon>
        <taxon>CS clade</taxon>
        <taxon>Chlamydomonadales</taxon>
        <taxon>Volvocaceae</taxon>
        <taxon>Volvox</taxon>
    </lineage>
</organism>
<gene>
    <name evidence="11" type="ORF">VaNZ11_016768</name>
</gene>
<evidence type="ECO:0000256" key="4">
    <source>
        <dbReference type="ARBA" id="ARBA00022574"/>
    </source>
</evidence>
<dbReference type="InterPro" id="IPR015943">
    <property type="entry name" value="WD40/YVTN_repeat-like_dom_sf"/>
</dbReference>
<dbReference type="SUPFAM" id="SSF50952">
    <property type="entry name" value="Soluble quinoprotein glucose dehydrogenase"/>
    <property type="match status" value="1"/>
</dbReference>
<keyword evidence="12" id="KW-1185">Reference proteome</keyword>
<dbReference type="Gene3D" id="2.130.10.10">
    <property type="entry name" value="YVTN repeat-like/Quinoprotein amine dehydrogenase"/>
    <property type="match status" value="3"/>
</dbReference>
<comment type="caution">
    <text evidence="11">The sequence shown here is derived from an EMBL/GenBank/DDBJ whole genome shotgun (WGS) entry which is preliminary data.</text>
</comment>
<proteinExistence type="predicted"/>
<evidence type="ECO:0000256" key="7">
    <source>
        <dbReference type="ARBA" id="ARBA00023242"/>
    </source>
</evidence>
<evidence type="ECO:0000256" key="9">
    <source>
        <dbReference type="SAM" id="MobiDB-lite"/>
    </source>
</evidence>
<dbReference type="InterPro" id="IPR057644">
    <property type="entry name" value="Beta-prop_WDR75_2nd"/>
</dbReference>
<dbReference type="PROSITE" id="PS50082">
    <property type="entry name" value="WD_REPEATS_2"/>
    <property type="match status" value="2"/>
</dbReference>
<evidence type="ECO:0000259" key="10">
    <source>
        <dbReference type="Pfam" id="PF23769"/>
    </source>
</evidence>
<feature type="repeat" description="WD" evidence="8">
    <location>
        <begin position="233"/>
        <end position="274"/>
    </location>
</feature>
<reference evidence="11 12" key="1">
    <citation type="journal article" date="2023" name="IScience">
        <title>Expanded male sex-determining region conserved during the evolution of homothallism in the green alga Volvox.</title>
        <authorList>
            <person name="Yamamoto K."/>
            <person name="Matsuzaki R."/>
            <person name="Mahakham W."/>
            <person name="Heman W."/>
            <person name="Sekimoto H."/>
            <person name="Kawachi M."/>
            <person name="Minakuchi Y."/>
            <person name="Toyoda A."/>
            <person name="Nozaki H."/>
        </authorList>
    </citation>
    <scope>NUCLEOTIDE SEQUENCE [LARGE SCALE GENOMIC DNA]</scope>
    <source>
        <strain evidence="11 12">NIES-4468</strain>
    </source>
</reference>
<comment type="subcellular location">
    <subcellularLocation>
        <location evidence="1">Nucleus</location>
        <location evidence="1">Nucleolus</location>
    </subcellularLocation>
</comment>